<dbReference type="RefSeq" id="WP_011583765.1">
    <property type="nucleotide sequence ID" value="NC_008255.1"/>
</dbReference>
<evidence type="ECO:0000313" key="4">
    <source>
        <dbReference type="Proteomes" id="UP000001822"/>
    </source>
</evidence>
<dbReference type="OrthoDB" id="1523022at2"/>
<dbReference type="InterPro" id="IPR003675">
    <property type="entry name" value="Rce1/LyrA-like_dom"/>
</dbReference>
<evidence type="ECO:0000313" key="3">
    <source>
        <dbReference type="EMBL" id="ABG57649.1"/>
    </source>
</evidence>
<dbReference type="PANTHER" id="PTHR43592">
    <property type="entry name" value="CAAX AMINO TERMINAL PROTEASE"/>
    <property type="match status" value="1"/>
</dbReference>
<name>A0A6N4SMY9_CYTH3</name>
<keyword evidence="1" id="KW-0472">Membrane</keyword>
<feature type="transmembrane region" description="Helical" evidence="1">
    <location>
        <begin position="97"/>
        <end position="117"/>
    </location>
</feature>
<dbReference type="Pfam" id="PF02517">
    <property type="entry name" value="Rce1-like"/>
    <property type="match status" value="1"/>
</dbReference>
<dbReference type="GO" id="GO:0006508">
    <property type="term" value="P:proteolysis"/>
    <property type="evidence" value="ECO:0007669"/>
    <property type="project" value="UniProtKB-KW"/>
</dbReference>
<keyword evidence="1" id="KW-0812">Transmembrane</keyword>
<feature type="domain" description="CAAX prenyl protease 2/Lysostaphin resistance protein A-like" evidence="2">
    <location>
        <begin position="159"/>
        <end position="247"/>
    </location>
</feature>
<dbReference type="Proteomes" id="UP000001822">
    <property type="component" value="Chromosome"/>
</dbReference>
<feature type="transmembrane region" description="Helical" evidence="1">
    <location>
        <begin position="12"/>
        <end position="31"/>
    </location>
</feature>
<sequence length="306" mass="34213">MQAIQSLGSILRLFAYFTLAGVTTTFFLTVIGDAPLTTYSSVSSLQNTPGLFHTIAYSDMLGKLTGFVVLPILYLVLSKQKNANPFRQEKGIAFEGISIVAGIAVLLLSLPAINVIAELNKNIFFPEPLKSLQEFIVKSEELAEATIGLFLHVQTLPDILLSFLALAVMPAIGEEIIFRGFFQRELIQQTKNIHLSVWIAAFLFSFIHFQFLGFFPRVLLGALLGYMYVWSGSLLVPILMHFTNNALTLFLLIIYKQGHTTFNPESSEQIPYVFVLVSFTACLAILYNRKKAYDNQLSSYPTHTHE</sequence>
<dbReference type="GO" id="GO:0004175">
    <property type="term" value="F:endopeptidase activity"/>
    <property type="evidence" value="ECO:0007669"/>
    <property type="project" value="UniProtKB-ARBA"/>
</dbReference>
<feature type="transmembrane region" description="Helical" evidence="1">
    <location>
        <begin position="51"/>
        <end position="77"/>
    </location>
</feature>
<feature type="transmembrane region" description="Helical" evidence="1">
    <location>
        <begin position="193"/>
        <end position="212"/>
    </location>
</feature>
<gene>
    <name evidence="3" type="ordered locus">CHU_0359</name>
</gene>
<feature type="transmembrane region" description="Helical" evidence="1">
    <location>
        <begin position="270"/>
        <end position="287"/>
    </location>
</feature>
<protein>
    <submittedName>
        <fullName evidence="3">Metal-dependent membrane protease</fullName>
    </submittedName>
</protein>
<keyword evidence="1" id="KW-1133">Transmembrane helix</keyword>
<proteinExistence type="predicted"/>
<accession>A0A6N4SMY9</accession>
<dbReference type="EMBL" id="CP000383">
    <property type="protein sequence ID" value="ABG57649.1"/>
    <property type="molecule type" value="Genomic_DNA"/>
</dbReference>
<organism evidence="3 4">
    <name type="scientific">Cytophaga hutchinsonii (strain ATCC 33406 / DSM 1761 / CIP 103989 / NBRC 15051 / NCIMB 9469 / D465)</name>
    <dbReference type="NCBI Taxonomy" id="269798"/>
    <lineage>
        <taxon>Bacteria</taxon>
        <taxon>Pseudomonadati</taxon>
        <taxon>Bacteroidota</taxon>
        <taxon>Cytophagia</taxon>
        <taxon>Cytophagales</taxon>
        <taxon>Cytophagaceae</taxon>
        <taxon>Cytophaga</taxon>
    </lineage>
</organism>
<dbReference type="GO" id="GO:0080120">
    <property type="term" value="P:CAAX-box protein maturation"/>
    <property type="evidence" value="ECO:0007669"/>
    <property type="project" value="UniProtKB-ARBA"/>
</dbReference>
<keyword evidence="4" id="KW-1185">Reference proteome</keyword>
<dbReference type="KEGG" id="chu:CHU_0359"/>
<evidence type="ECO:0000256" key="1">
    <source>
        <dbReference type="SAM" id="Phobius"/>
    </source>
</evidence>
<feature type="transmembrane region" description="Helical" evidence="1">
    <location>
        <begin position="159"/>
        <end position="181"/>
    </location>
</feature>
<keyword evidence="3" id="KW-0378">Hydrolase</keyword>
<dbReference type="AlphaFoldDB" id="A0A6N4SMY9"/>
<dbReference type="PANTHER" id="PTHR43592:SF15">
    <property type="entry name" value="CAAX AMINO TERMINAL PROTEASE FAMILY PROTEIN"/>
    <property type="match status" value="1"/>
</dbReference>
<feature type="transmembrane region" description="Helical" evidence="1">
    <location>
        <begin position="242"/>
        <end position="258"/>
    </location>
</feature>
<keyword evidence="3" id="KW-0645">Protease</keyword>
<evidence type="ECO:0000259" key="2">
    <source>
        <dbReference type="Pfam" id="PF02517"/>
    </source>
</evidence>
<reference evidence="3 4" key="1">
    <citation type="journal article" date="2007" name="Appl. Environ. Microbiol.">
        <title>Genome sequence of the cellulolytic gliding bacterium Cytophaga hutchinsonii.</title>
        <authorList>
            <person name="Xie G."/>
            <person name="Bruce D.C."/>
            <person name="Challacombe J.F."/>
            <person name="Chertkov O."/>
            <person name="Detter J.C."/>
            <person name="Gilna P."/>
            <person name="Han C.S."/>
            <person name="Lucas S."/>
            <person name="Misra M."/>
            <person name="Myers G.L."/>
            <person name="Richardson P."/>
            <person name="Tapia R."/>
            <person name="Thayer N."/>
            <person name="Thompson L.S."/>
            <person name="Brettin T.S."/>
            <person name="Henrissat B."/>
            <person name="Wilson D.B."/>
            <person name="McBride M.J."/>
        </authorList>
    </citation>
    <scope>NUCLEOTIDE SEQUENCE [LARGE SCALE GENOMIC DNA]</scope>
    <source>
        <strain evidence="4">ATCC 33406 / DSM 1761 / CIP 103989 / NBRC 15051 / NCIMB 9469 / D465</strain>
    </source>
</reference>